<evidence type="ECO:0000256" key="1">
    <source>
        <dbReference type="PIRSR" id="PIRSR601310-1"/>
    </source>
</evidence>
<dbReference type="SUPFAM" id="SSF54197">
    <property type="entry name" value="HIT-like"/>
    <property type="match status" value="1"/>
</dbReference>
<dbReference type="InterPro" id="IPR019808">
    <property type="entry name" value="Histidine_triad_CS"/>
</dbReference>
<protein>
    <recommendedName>
        <fullName evidence="3">HIT domain-containing protein</fullName>
    </recommendedName>
</protein>
<proteinExistence type="predicted"/>
<evidence type="ECO:0000259" key="3">
    <source>
        <dbReference type="Pfam" id="PF01230"/>
    </source>
</evidence>
<evidence type="ECO:0000256" key="2">
    <source>
        <dbReference type="PIRSR" id="PIRSR601310-3"/>
    </source>
</evidence>
<dbReference type="Gene3D" id="3.30.428.10">
    <property type="entry name" value="HIT-like"/>
    <property type="match status" value="1"/>
</dbReference>
<dbReference type="Proteomes" id="UP001208570">
    <property type="component" value="Unassembled WGS sequence"/>
</dbReference>
<dbReference type="PROSITE" id="PS00892">
    <property type="entry name" value="HIT_1"/>
    <property type="match status" value="1"/>
</dbReference>
<gene>
    <name evidence="4" type="ORF">LSH36_164g03039</name>
</gene>
<feature type="active site" description="Tele-AMP-histidine intermediate" evidence="1">
    <location>
        <position position="68"/>
    </location>
</feature>
<accession>A0AAD9JTK6</accession>
<dbReference type="InterPro" id="IPR001310">
    <property type="entry name" value="Histidine_triad_HIT"/>
</dbReference>
<reference evidence="4" key="1">
    <citation type="journal article" date="2023" name="Mol. Biol. Evol.">
        <title>Third-Generation Sequencing Reveals the Adaptive Role of the Epigenome in Three Deep-Sea Polychaetes.</title>
        <authorList>
            <person name="Perez M."/>
            <person name="Aroh O."/>
            <person name="Sun Y."/>
            <person name="Lan Y."/>
            <person name="Juniper S.K."/>
            <person name="Young C.R."/>
            <person name="Angers B."/>
            <person name="Qian P.Y."/>
        </authorList>
    </citation>
    <scope>NUCLEOTIDE SEQUENCE</scope>
    <source>
        <strain evidence="4">P08H-3</strain>
    </source>
</reference>
<evidence type="ECO:0000313" key="4">
    <source>
        <dbReference type="EMBL" id="KAK2158762.1"/>
    </source>
</evidence>
<name>A0AAD9JTK6_9ANNE</name>
<dbReference type="AlphaFoldDB" id="A0AAD9JTK6"/>
<keyword evidence="5" id="KW-1185">Reference proteome</keyword>
<dbReference type="InterPro" id="IPR011146">
    <property type="entry name" value="HIT-like"/>
</dbReference>
<organism evidence="4 5">
    <name type="scientific">Paralvinella palmiformis</name>
    <dbReference type="NCBI Taxonomy" id="53620"/>
    <lineage>
        <taxon>Eukaryota</taxon>
        <taxon>Metazoa</taxon>
        <taxon>Spiralia</taxon>
        <taxon>Lophotrochozoa</taxon>
        <taxon>Annelida</taxon>
        <taxon>Polychaeta</taxon>
        <taxon>Sedentaria</taxon>
        <taxon>Canalipalpata</taxon>
        <taxon>Terebellida</taxon>
        <taxon>Terebelliformia</taxon>
        <taxon>Alvinellidae</taxon>
        <taxon>Paralvinella</taxon>
    </lineage>
</organism>
<feature type="short sequence motif" description="Histidine triad motif" evidence="2">
    <location>
        <begin position="66"/>
        <end position="70"/>
    </location>
</feature>
<comment type="caution">
    <text evidence="4">The sequence shown here is derived from an EMBL/GenBank/DDBJ whole genome shotgun (WGS) entry which is preliminary data.</text>
</comment>
<dbReference type="InterPro" id="IPR036265">
    <property type="entry name" value="HIT-like_sf"/>
</dbReference>
<dbReference type="PANTHER" id="PTHR23089">
    <property type="entry name" value="HISTIDINE TRIAD HIT PROTEIN"/>
    <property type="match status" value="1"/>
</dbReference>
<feature type="domain" description="HIT" evidence="3">
    <location>
        <begin position="27"/>
        <end position="76"/>
    </location>
</feature>
<dbReference type="GO" id="GO:0003824">
    <property type="term" value="F:catalytic activity"/>
    <property type="evidence" value="ECO:0007669"/>
    <property type="project" value="InterPro"/>
</dbReference>
<evidence type="ECO:0000313" key="5">
    <source>
        <dbReference type="Proteomes" id="UP001208570"/>
    </source>
</evidence>
<dbReference type="EMBL" id="JAODUP010000164">
    <property type="protein sequence ID" value="KAK2158762.1"/>
    <property type="molecule type" value="Genomic_DNA"/>
</dbReference>
<sequence>MPRTLMRSFESDDVLKSQLKADLSFYQLLGHLLIVAKKVAKERGLDESGYRLVINNGHDGAQSVFHLHLHVFGGRQMGWPPG</sequence>
<dbReference type="Pfam" id="PF01230">
    <property type="entry name" value="HIT"/>
    <property type="match status" value="1"/>
</dbReference>